<organism evidence="11">
    <name type="scientific">Clastoptera arizonana</name>
    <name type="common">Arizona spittle bug</name>
    <dbReference type="NCBI Taxonomy" id="38151"/>
    <lineage>
        <taxon>Eukaryota</taxon>
        <taxon>Metazoa</taxon>
        <taxon>Ecdysozoa</taxon>
        <taxon>Arthropoda</taxon>
        <taxon>Hexapoda</taxon>
        <taxon>Insecta</taxon>
        <taxon>Pterygota</taxon>
        <taxon>Neoptera</taxon>
        <taxon>Paraneoptera</taxon>
        <taxon>Hemiptera</taxon>
        <taxon>Auchenorrhyncha</taxon>
        <taxon>Cercopoidea</taxon>
        <taxon>Clastopteridae</taxon>
        <taxon>Clastoptera</taxon>
    </lineage>
</organism>
<name>A0A1B6DP35_9HEMI</name>
<dbReference type="Gene3D" id="1.10.8.60">
    <property type="match status" value="1"/>
</dbReference>
<evidence type="ECO:0000256" key="5">
    <source>
        <dbReference type="ARBA" id="ARBA00054501"/>
    </source>
</evidence>
<dbReference type="GO" id="GO:0005634">
    <property type="term" value="C:nucleus"/>
    <property type="evidence" value="ECO:0007669"/>
    <property type="project" value="UniProtKB-SubCell"/>
</dbReference>
<evidence type="ECO:0000313" key="11">
    <source>
        <dbReference type="EMBL" id="JAS27427.1"/>
    </source>
</evidence>
<evidence type="ECO:0000256" key="3">
    <source>
        <dbReference type="ARBA" id="ARBA00022741"/>
    </source>
</evidence>
<dbReference type="InterPro" id="IPR008921">
    <property type="entry name" value="DNA_pol3_clamp-load_cplx_C"/>
</dbReference>
<dbReference type="PANTHER" id="PTHR23389">
    <property type="entry name" value="CHROMOSOME TRANSMISSION FIDELITY FACTOR 18"/>
    <property type="match status" value="1"/>
</dbReference>
<evidence type="ECO:0000256" key="1">
    <source>
        <dbReference type="ARBA" id="ARBA00006116"/>
    </source>
</evidence>
<dbReference type="GO" id="GO:0003677">
    <property type="term" value="F:DNA binding"/>
    <property type="evidence" value="ECO:0007669"/>
    <property type="project" value="InterPro"/>
</dbReference>
<dbReference type="Pfam" id="PF00004">
    <property type="entry name" value="AAA"/>
    <property type="match status" value="1"/>
</dbReference>
<dbReference type="GO" id="GO:0005663">
    <property type="term" value="C:DNA replication factor C complex"/>
    <property type="evidence" value="ECO:0007669"/>
    <property type="project" value="InterPro"/>
</dbReference>
<dbReference type="SUPFAM" id="SSF48019">
    <property type="entry name" value="post-AAA+ oligomerization domain-like"/>
    <property type="match status" value="1"/>
</dbReference>
<dbReference type="SUPFAM" id="SSF52540">
    <property type="entry name" value="P-loop containing nucleoside triphosphate hydrolases"/>
    <property type="match status" value="1"/>
</dbReference>
<dbReference type="PANTHER" id="PTHR23389:SF6">
    <property type="entry name" value="REPLICATION FACTOR C SUBUNIT 1"/>
    <property type="match status" value="1"/>
</dbReference>
<keyword evidence="3" id="KW-0547">Nucleotide-binding</keyword>
<feature type="compositionally biased region" description="Basic residues" evidence="9">
    <location>
        <begin position="831"/>
        <end position="843"/>
    </location>
</feature>
<dbReference type="CDD" id="cd00009">
    <property type="entry name" value="AAA"/>
    <property type="match status" value="1"/>
</dbReference>
<dbReference type="Pfam" id="PF25361">
    <property type="entry name" value="AAA_lid_RFC1"/>
    <property type="match status" value="1"/>
</dbReference>
<dbReference type="AlphaFoldDB" id="A0A1B6DP35"/>
<evidence type="ECO:0000259" key="10">
    <source>
        <dbReference type="SMART" id="SM00382"/>
    </source>
</evidence>
<dbReference type="FunFam" id="3.40.50.300:FF:000395">
    <property type="entry name" value="Replication factor C subunit 1"/>
    <property type="match status" value="1"/>
</dbReference>
<proteinExistence type="inferred from homology"/>
<dbReference type="FunFam" id="1.10.8.60:FF:000021">
    <property type="entry name" value="Replication factor C subunit 1"/>
    <property type="match status" value="1"/>
</dbReference>
<dbReference type="Pfam" id="PF08519">
    <property type="entry name" value="RFC1"/>
    <property type="match status" value="1"/>
</dbReference>
<evidence type="ECO:0000256" key="9">
    <source>
        <dbReference type="SAM" id="MobiDB-lite"/>
    </source>
</evidence>
<dbReference type="EMBL" id="GEDC01009871">
    <property type="protein sequence ID" value="JAS27427.1"/>
    <property type="molecule type" value="Transcribed_RNA"/>
</dbReference>
<accession>A0A1B6DP35</accession>
<dbReference type="Gene3D" id="1.20.272.10">
    <property type="match status" value="1"/>
</dbReference>
<evidence type="ECO:0000256" key="6">
    <source>
        <dbReference type="ARBA" id="ARBA00064311"/>
    </source>
</evidence>
<dbReference type="CDD" id="cd18140">
    <property type="entry name" value="HLD_clamp_RFC"/>
    <property type="match status" value="1"/>
</dbReference>
<dbReference type="InterPro" id="IPR013725">
    <property type="entry name" value="DNA_replication_fac_RFC1_C"/>
</dbReference>
<keyword evidence="4" id="KW-0067">ATP-binding</keyword>
<dbReference type="GO" id="GO:0006260">
    <property type="term" value="P:DNA replication"/>
    <property type="evidence" value="ECO:0007669"/>
    <property type="project" value="UniProtKB-KW"/>
</dbReference>
<dbReference type="InterPro" id="IPR047854">
    <property type="entry name" value="RFC_lid"/>
</dbReference>
<comment type="function">
    <text evidence="5">Subunit of the replication factor C (RFC) complex which acts during elongation of primed DNA templates by DNA polymerases delta and epsilon, and is necessary for ATP-dependent loading of proliferating cell nuclear antigen (PCNA) onto primed DNA. This subunit binds to the primer-template junction. Binds the PO-B transcription element as well as other GA rich DNA sequences. Can bind single- or double-stranded DNA.</text>
</comment>
<evidence type="ECO:0000256" key="2">
    <source>
        <dbReference type="ARBA" id="ARBA00022705"/>
    </source>
</evidence>
<evidence type="ECO:0000256" key="7">
    <source>
        <dbReference type="ARBA" id="ARBA00075134"/>
    </source>
</evidence>
<feature type="region of interest" description="Disordered" evidence="9">
    <location>
        <begin position="817"/>
        <end position="843"/>
    </location>
</feature>
<gene>
    <name evidence="11" type="ORF">g.9785</name>
</gene>
<feature type="compositionally biased region" description="Basic and acidic residues" evidence="9">
    <location>
        <begin position="15"/>
        <end position="30"/>
    </location>
</feature>
<dbReference type="InterPro" id="IPR027417">
    <property type="entry name" value="P-loop_NTPase"/>
</dbReference>
<feature type="region of interest" description="Disordered" evidence="9">
    <location>
        <begin position="776"/>
        <end position="796"/>
    </location>
</feature>
<dbReference type="FunFam" id="1.20.272.10:FF:000005">
    <property type="entry name" value="Replication factor C subunit 1"/>
    <property type="match status" value="1"/>
</dbReference>
<keyword evidence="2" id="KW-0235">DNA replication</keyword>
<feature type="domain" description="AAA+ ATPase" evidence="10">
    <location>
        <begin position="348"/>
        <end position="485"/>
    </location>
</feature>
<dbReference type="GO" id="GO:0016887">
    <property type="term" value="F:ATP hydrolysis activity"/>
    <property type="evidence" value="ECO:0007669"/>
    <property type="project" value="InterPro"/>
</dbReference>
<reference evidence="11" key="1">
    <citation type="submission" date="2015-12" db="EMBL/GenBank/DDBJ databases">
        <title>De novo transcriptome assembly of four potential Pierce s Disease insect vectors from Arizona vineyards.</title>
        <authorList>
            <person name="Tassone E.E."/>
        </authorList>
    </citation>
    <scope>NUCLEOTIDE SEQUENCE</scope>
</reference>
<dbReference type="GO" id="GO:0005524">
    <property type="term" value="F:ATP binding"/>
    <property type="evidence" value="ECO:0007669"/>
    <property type="project" value="UniProtKB-UniRule"/>
</dbReference>
<dbReference type="InterPro" id="IPR003959">
    <property type="entry name" value="ATPase_AAA_core"/>
</dbReference>
<comment type="subunit">
    <text evidence="6">Large subunit of the RFC complex, an heteropentameric complex consisting of RFC1 and four small subunits RFC2, RFC3, RFC4 and RFC5; the RFC complex interacts with PCNA and the interaction involves RFC1.</text>
</comment>
<feature type="compositionally biased region" description="Low complexity" evidence="9">
    <location>
        <begin position="776"/>
        <end position="789"/>
    </location>
</feature>
<sequence>MSKDIKSYFLSTNKSKSEEHNNKKIVDTRKSSKKKRVFIESDSDEEKPQPKKANNSSFQINKNEVLPTRSKYFEVCTPENVFGNKPIKRIPTKKTIKKTSDIGMELDDDFEATLMQMSEVDADELKEKSKQNNWFKKGYVVDTNSDQIKNKPSLLSKDPINNCSLGEFSHMAKFKNASSSSNKIDNTNEVLNTQPDKLLDKEIQIKESCGINSQNIGQNKINGSDTNLEKIKQTVNFSPNKKTLLKNDKISSTNSINDEKKKIFNNIAIEIKTDLKNVKQNTSLEEIKYNLWVEKYRPKSLKNIVGQQGEKSNIKKLLFWLKNWNSNHNGKKKLNKPSPWAKDDSGAFFKAALLSGPPGIGKTTSAHLVCKELGFDLVEFNASDTRSKKLLHQEISELLSSKSLTPFFEGNAQNGNEVSKNHVLIMDEVDGMAGNEDRGGIQELLQLIKSTRIPIICMCNDRNHPKIRTLANYCFDLRFHRPRLEQIRGAMMTICYKESLKVPPNILNNIITCANQDIRLIINHLSIMAVQNTDLESTKKHIKLGPWDVVRQVFTKEEHKTMSIHDKCDLFFHDYSIGPLFVHENYLAVTPHSENAKTKTKKMELFARAADSISFGDITDKVIRSQNAWNLLPTQAIFSSYIPGEVLAGHMNGQINFPSWLGKNSKQGKLDRFLQEIQSHTRLRVSSSKEGMNLDYIVPLRDLITRPLIERGLDGVTTALSFLLEYNLIREDLDIINELCLWPNSKDPMTKIESKVKAAFTRAYNKSGMLPPYAISSGVKKGSKTTSGEDLLESDDEFLEEEESNIEVDAMITIKKQPVQKSAKESECKDKKKTGKKSKITKK</sequence>
<evidence type="ECO:0000256" key="4">
    <source>
        <dbReference type="ARBA" id="ARBA00022840"/>
    </source>
</evidence>
<dbReference type="Gene3D" id="3.40.50.300">
    <property type="entry name" value="P-loop containing nucleotide triphosphate hydrolases"/>
    <property type="match status" value="1"/>
</dbReference>
<dbReference type="GO" id="GO:0003689">
    <property type="term" value="F:DNA clamp loader activity"/>
    <property type="evidence" value="ECO:0007669"/>
    <property type="project" value="UniProtKB-UniRule"/>
</dbReference>
<dbReference type="SMART" id="SM00382">
    <property type="entry name" value="AAA"/>
    <property type="match status" value="1"/>
</dbReference>
<feature type="compositionally biased region" description="Polar residues" evidence="9">
    <location>
        <begin position="52"/>
        <end position="61"/>
    </location>
</feature>
<dbReference type="InterPro" id="IPR003593">
    <property type="entry name" value="AAA+_ATPase"/>
</dbReference>
<dbReference type="GO" id="GO:0006281">
    <property type="term" value="P:DNA repair"/>
    <property type="evidence" value="ECO:0007669"/>
    <property type="project" value="InterPro"/>
</dbReference>
<protein>
    <recommendedName>
        <fullName evidence="8">Activator 1 large subunit</fullName>
    </recommendedName>
    <alternativeName>
        <fullName evidence="7">Replication factor C 140 kDa subunit</fullName>
    </alternativeName>
</protein>
<feature type="region of interest" description="Disordered" evidence="9">
    <location>
        <begin position="1"/>
        <end position="61"/>
    </location>
</feature>
<evidence type="ECO:0000256" key="8">
    <source>
        <dbReference type="ARBA" id="ARBA00077727"/>
    </source>
</evidence>
<comment type="similarity">
    <text evidence="1">Belongs to the activator 1 large subunit family.</text>
</comment>